<dbReference type="PANTHER" id="PTHR45661">
    <property type="entry name" value="SURFACE ANTIGEN"/>
    <property type="match status" value="1"/>
</dbReference>
<dbReference type="OrthoDB" id="10264456at2759"/>
<dbReference type="InterPro" id="IPR032675">
    <property type="entry name" value="LRR_dom_sf"/>
</dbReference>
<reference evidence="1 2" key="1">
    <citation type="submission" date="2016-08" db="EMBL/GenBank/DDBJ databases">
        <title>A Parts List for Fungal Cellulosomes Revealed by Comparative Genomics.</title>
        <authorList>
            <consortium name="DOE Joint Genome Institute"/>
            <person name="Haitjema C.H."/>
            <person name="Gilmore S.P."/>
            <person name="Henske J.K."/>
            <person name="Solomon K.V."/>
            <person name="De Groot R."/>
            <person name="Kuo A."/>
            <person name="Mondo S.J."/>
            <person name="Salamov A.A."/>
            <person name="Labutti K."/>
            <person name="Zhao Z."/>
            <person name="Chiniquy J."/>
            <person name="Barry K."/>
            <person name="Brewer H.M."/>
            <person name="Purvine S.O."/>
            <person name="Wright A.T."/>
            <person name="Boxma B."/>
            <person name="Van Alen T."/>
            <person name="Hackstein J.H."/>
            <person name="Baker S.E."/>
            <person name="Grigoriev I.V."/>
            <person name="O'Malley M.A."/>
        </authorList>
    </citation>
    <scope>NUCLEOTIDE SEQUENCE [LARGE SCALE GENOMIC DNA]</scope>
    <source>
        <strain evidence="1 2">S4</strain>
    </source>
</reference>
<keyword evidence="2" id="KW-1185">Reference proteome</keyword>
<organism evidence="1 2">
    <name type="scientific">Anaeromyces robustus</name>
    <dbReference type="NCBI Taxonomy" id="1754192"/>
    <lineage>
        <taxon>Eukaryota</taxon>
        <taxon>Fungi</taxon>
        <taxon>Fungi incertae sedis</taxon>
        <taxon>Chytridiomycota</taxon>
        <taxon>Chytridiomycota incertae sedis</taxon>
        <taxon>Neocallimastigomycetes</taxon>
        <taxon>Neocallimastigales</taxon>
        <taxon>Neocallimastigaceae</taxon>
        <taxon>Anaeromyces</taxon>
    </lineage>
</organism>
<dbReference type="STRING" id="1754192.A0A1Y1WU92"/>
<evidence type="ECO:0000313" key="1">
    <source>
        <dbReference type="EMBL" id="ORX76796.1"/>
    </source>
</evidence>
<dbReference type="SUPFAM" id="SSF52058">
    <property type="entry name" value="L domain-like"/>
    <property type="match status" value="1"/>
</dbReference>
<evidence type="ECO:0008006" key="3">
    <source>
        <dbReference type="Google" id="ProtNLM"/>
    </source>
</evidence>
<dbReference type="SUPFAM" id="SSF53850">
    <property type="entry name" value="Periplasmic binding protein-like II"/>
    <property type="match status" value="1"/>
</dbReference>
<dbReference type="EMBL" id="MCFG01000278">
    <property type="protein sequence ID" value="ORX76796.1"/>
    <property type="molecule type" value="Genomic_DNA"/>
</dbReference>
<proteinExistence type="predicted"/>
<protein>
    <recommendedName>
        <fullName evidence="3">Leucine-rich repeat domain-containing protein</fullName>
    </recommendedName>
</protein>
<dbReference type="InterPro" id="IPR026906">
    <property type="entry name" value="LRR_5"/>
</dbReference>
<comment type="caution">
    <text evidence="1">The sequence shown here is derived from an EMBL/GenBank/DDBJ whole genome shotgun (WGS) entry which is preliminary data.</text>
</comment>
<name>A0A1Y1WU92_9FUNG</name>
<dbReference type="PANTHER" id="PTHR45661:SF3">
    <property type="entry name" value="IG-LIKE DOMAIN-CONTAINING PROTEIN"/>
    <property type="match status" value="1"/>
</dbReference>
<dbReference type="InterPro" id="IPR053139">
    <property type="entry name" value="Surface_bspA-like"/>
</dbReference>
<accession>A0A1Y1WU92</accession>
<reference evidence="1 2" key="2">
    <citation type="submission" date="2016-08" db="EMBL/GenBank/DDBJ databases">
        <title>Pervasive Adenine N6-methylation of Active Genes in Fungi.</title>
        <authorList>
            <consortium name="DOE Joint Genome Institute"/>
            <person name="Mondo S.J."/>
            <person name="Dannebaum R.O."/>
            <person name="Kuo R.C."/>
            <person name="Labutti K."/>
            <person name="Haridas S."/>
            <person name="Kuo A."/>
            <person name="Salamov A."/>
            <person name="Ahrendt S.R."/>
            <person name="Lipzen A."/>
            <person name="Sullivan W."/>
            <person name="Andreopoulos W.B."/>
            <person name="Clum A."/>
            <person name="Lindquist E."/>
            <person name="Daum C."/>
            <person name="Ramamoorthy G.K."/>
            <person name="Gryganskyi A."/>
            <person name="Culley D."/>
            <person name="Magnuson J.K."/>
            <person name="James T.Y."/>
            <person name="O'Malley M.A."/>
            <person name="Stajich J.E."/>
            <person name="Spatafora J.W."/>
            <person name="Visel A."/>
            <person name="Grigoriev I.V."/>
        </authorList>
    </citation>
    <scope>NUCLEOTIDE SEQUENCE [LARGE SCALE GENOMIC DNA]</scope>
    <source>
        <strain evidence="1 2">S4</strain>
    </source>
</reference>
<gene>
    <name evidence="1" type="ORF">BCR32DRAFT_271067</name>
</gene>
<sequence length="701" mass="80578">MRFLIILPYHIENLIDKFVIDTSNFQLQMDLGITSSIEIRKSMFPICHLQNVFGLRLCFPEKYKKYENAFTTAYSSVIKESSVALQYSYFQTMEDYVRSFALYRCDVAMIEPALYDYYYAQIKPIYSHISETITNRMTDDEDGEIFKELLKDLQVNDREEVHALPLFLDYGILYYRKDIKSDPSETWAQLSKEIDTIYDNPDFSMTDTIYVGQFNEYREFYYTLFEDVLNTKSPITYEVVESGTKHIINQFKELYDKDIIDMYAWHFNSEFGVIRFNDEKALYMRNWSSYLYNVTYEYSQKDGLEFGVAKTLYSDDNNYDDAVRLVETFSSKSFMESLIGDNIFYDIPVYHSLLKDGNEKNSDYCNRINCEFFLSLAEDHVISAYSAFYQESFLNKFNEFFEATKQFLKGETNNLESLMSTFSDYFENNVNWDLDSKSGRLTISCLGEMKISTKYPPWYQNRESIKSVVIEEGVTSIAEMAFYKCTSLTSITIPNSVTSIGESAFCQCTSLTSITIPDSVTSIGFGAFAGSAITSITIPKSVTSIEEGAFLGCLHSTSFTLEDGNPNYSSENGVLFNKDLTKLIQYPPKNTGTEYEIPDSVKTIEFGAFAYSTNLISVTIPKSVNSIGKGAFFGCTALEKVIYNGKKEPECVDDEYSVFYETKIDKIIVPLDYEGNTFFGKEVVKKEIPNDSDNTEGIYYN</sequence>
<dbReference type="Proteomes" id="UP000193944">
    <property type="component" value="Unassembled WGS sequence"/>
</dbReference>
<dbReference type="Gene3D" id="3.80.10.10">
    <property type="entry name" value="Ribonuclease Inhibitor"/>
    <property type="match status" value="1"/>
</dbReference>
<evidence type="ECO:0000313" key="2">
    <source>
        <dbReference type="Proteomes" id="UP000193944"/>
    </source>
</evidence>
<dbReference type="AlphaFoldDB" id="A0A1Y1WU92"/>
<dbReference type="Gene3D" id="3.40.190.10">
    <property type="entry name" value="Periplasmic binding protein-like II"/>
    <property type="match status" value="1"/>
</dbReference>
<dbReference type="Pfam" id="PF13306">
    <property type="entry name" value="LRR_5"/>
    <property type="match status" value="2"/>
</dbReference>